<evidence type="ECO:0000256" key="7">
    <source>
        <dbReference type="ARBA" id="ARBA00022824"/>
    </source>
</evidence>
<evidence type="ECO:0000313" key="15">
    <source>
        <dbReference type="EMBL" id="AOM80903.1"/>
    </source>
</evidence>
<evidence type="ECO:0000256" key="1">
    <source>
        <dbReference type="ARBA" id="ARBA00004323"/>
    </source>
</evidence>
<dbReference type="PANTHER" id="PTHR46025:SF3">
    <property type="entry name" value="XYLOSYLTRANSFERASE OXT"/>
    <property type="match status" value="1"/>
</dbReference>
<dbReference type="GO" id="GO:0016020">
    <property type="term" value="C:membrane"/>
    <property type="evidence" value="ECO:0007669"/>
    <property type="project" value="InterPro"/>
</dbReference>
<comment type="subcellular location">
    <subcellularLocation>
        <location evidence="2">Endoplasmic reticulum membrane</location>
        <topology evidence="2">Single-pass type II membrane protein</topology>
    </subcellularLocation>
    <subcellularLocation>
        <location evidence="1">Golgi apparatus membrane</location>
        <topology evidence="1">Single-pass type II membrane protein</topology>
    </subcellularLocation>
</comment>
<dbReference type="Pfam" id="PF02485">
    <property type="entry name" value="Branch"/>
    <property type="match status" value="1"/>
</dbReference>
<evidence type="ECO:0000256" key="9">
    <source>
        <dbReference type="ARBA" id="ARBA00022989"/>
    </source>
</evidence>
<dbReference type="GO" id="GO:0015012">
    <property type="term" value="P:heparan sulfate proteoglycan biosynthetic process"/>
    <property type="evidence" value="ECO:0007669"/>
    <property type="project" value="TreeGrafter"/>
</dbReference>
<dbReference type="InterPro" id="IPR043538">
    <property type="entry name" value="XYLT"/>
</dbReference>
<sequence>MRVANLILTYNDPEQTERMIKNMVHEDFDFYIHVDKKSDIEPFLFIEALPNVYFIKNRVKVTWAGFSTVKAIFSSIKELVGSGVKYDFINLMSGQDYPIKPAALIAEVLRQNIGKELIHLEDIRNEWQEGLIRMENYFLADYTFKGRYTIEKVINFIMPKRKLPHNLHPYGRSMFWMLSPEAAMFVVKRVEKDRKLQKFFSLCWGTDEFVFHTILMDSPFKERIINNNYRYIDWSRGGAHPKILDENDFAPIKQSEALFIRKVKAPQSSRLMNLIDHKLLI</sequence>
<keyword evidence="8" id="KW-0735">Signal-anchor</keyword>
<evidence type="ECO:0000256" key="8">
    <source>
        <dbReference type="ARBA" id="ARBA00022968"/>
    </source>
</evidence>
<keyword evidence="5" id="KW-0812">Transmembrane</keyword>
<keyword evidence="16" id="KW-1185">Reference proteome</keyword>
<organism evidence="15 16">
    <name type="scientific">Pedobacter steynii</name>
    <dbReference type="NCBI Taxonomy" id="430522"/>
    <lineage>
        <taxon>Bacteria</taxon>
        <taxon>Pseudomonadati</taxon>
        <taxon>Bacteroidota</taxon>
        <taxon>Sphingobacteriia</taxon>
        <taxon>Sphingobacteriales</taxon>
        <taxon>Sphingobacteriaceae</taxon>
        <taxon>Pedobacter</taxon>
    </lineage>
</organism>
<accession>A0A1D7QQF4</accession>
<proteinExistence type="predicted"/>
<reference evidence="15 16" key="1">
    <citation type="submission" date="2016-08" db="EMBL/GenBank/DDBJ databases">
        <authorList>
            <person name="Seilhamer J.J."/>
        </authorList>
    </citation>
    <scope>NUCLEOTIDE SEQUENCE [LARGE SCALE GENOMIC DNA]</scope>
    <source>
        <strain evidence="15 16">DX4</strain>
    </source>
</reference>
<gene>
    <name evidence="15" type="ORF">BFS30_19925</name>
</gene>
<protein>
    <recommendedName>
        <fullName evidence="14">Peptide O-xylosyltransferase</fullName>
    </recommendedName>
</protein>
<evidence type="ECO:0000256" key="10">
    <source>
        <dbReference type="ARBA" id="ARBA00023034"/>
    </source>
</evidence>
<dbReference type="GO" id="GO:0046872">
    <property type="term" value="F:metal ion binding"/>
    <property type="evidence" value="ECO:0007669"/>
    <property type="project" value="UniProtKB-KW"/>
</dbReference>
<keyword evidence="7" id="KW-0256">Endoplasmic reticulum</keyword>
<keyword evidence="3" id="KW-0328">Glycosyltransferase</keyword>
<keyword evidence="13" id="KW-0325">Glycoprotein</keyword>
<evidence type="ECO:0000256" key="11">
    <source>
        <dbReference type="ARBA" id="ARBA00023136"/>
    </source>
</evidence>
<evidence type="ECO:0000256" key="14">
    <source>
        <dbReference type="ARBA" id="ARBA00042865"/>
    </source>
</evidence>
<evidence type="ECO:0000256" key="12">
    <source>
        <dbReference type="ARBA" id="ARBA00023157"/>
    </source>
</evidence>
<evidence type="ECO:0000313" key="16">
    <source>
        <dbReference type="Proteomes" id="UP000094313"/>
    </source>
</evidence>
<keyword evidence="10" id="KW-0333">Golgi apparatus</keyword>
<dbReference type="EMBL" id="CP017141">
    <property type="protein sequence ID" value="AOM80903.1"/>
    <property type="molecule type" value="Genomic_DNA"/>
</dbReference>
<keyword evidence="11" id="KW-0472">Membrane</keyword>
<dbReference type="KEGG" id="psty:BFS30_19925"/>
<evidence type="ECO:0000256" key="3">
    <source>
        <dbReference type="ARBA" id="ARBA00022676"/>
    </source>
</evidence>
<dbReference type="GO" id="GO:0050650">
    <property type="term" value="P:chondroitin sulfate proteoglycan biosynthetic process"/>
    <property type="evidence" value="ECO:0007669"/>
    <property type="project" value="TreeGrafter"/>
</dbReference>
<dbReference type="Proteomes" id="UP000094313">
    <property type="component" value="Chromosome"/>
</dbReference>
<evidence type="ECO:0000256" key="5">
    <source>
        <dbReference type="ARBA" id="ARBA00022692"/>
    </source>
</evidence>
<evidence type="ECO:0000256" key="6">
    <source>
        <dbReference type="ARBA" id="ARBA00022723"/>
    </source>
</evidence>
<evidence type="ECO:0000256" key="4">
    <source>
        <dbReference type="ARBA" id="ARBA00022679"/>
    </source>
</evidence>
<dbReference type="GO" id="GO:0030158">
    <property type="term" value="F:protein xylosyltransferase activity"/>
    <property type="evidence" value="ECO:0007669"/>
    <property type="project" value="InterPro"/>
</dbReference>
<keyword evidence="6" id="KW-0479">Metal-binding</keyword>
<dbReference type="PANTHER" id="PTHR46025">
    <property type="entry name" value="XYLOSYLTRANSFERASE OXT"/>
    <property type="match status" value="1"/>
</dbReference>
<evidence type="ECO:0000256" key="13">
    <source>
        <dbReference type="ARBA" id="ARBA00023180"/>
    </source>
</evidence>
<dbReference type="AlphaFoldDB" id="A0A1D7QQF4"/>
<name>A0A1D7QQF4_9SPHI</name>
<keyword evidence="4" id="KW-0808">Transferase</keyword>
<evidence type="ECO:0000256" key="2">
    <source>
        <dbReference type="ARBA" id="ARBA00004648"/>
    </source>
</evidence>
<dbReference type="InterPro" id="IPR003406">
    <property type="entry name" value="Glyco_trans_14"/>
</dbReference>
<keyword evidence="9" id="KW-1133">Transmembrane helix</keyword>
<keyword evidence="12" id="KW-1015">Disulfide bond</keyword>